<keyword evidence="1" id="KW-0805">Transcription regulation</keyword>
<organism evidence="6 7">
    <name type="scientific">Sphingomonas abaci</name>
    <dbReference type="NCBI Taxonomy" id="237611"/>
    <lineage>
        <taxon>Bacteria</taxon>
        <taxon>Pseudomonadati</taxon>
        <taxon>Pseudomonadota</taxon>
        <taxon>Alphaproteobacteria</taxon>
        <taxon>Sphingomonadales</taxon>
        <taxon>Sphingomonadaceae</taxon>
        <taxon>Sphingomonas</taxon>
    </lineage>
</organism>
<reference evidence="6 7" key="1">
    <citation type="submission" date="2020-08" db="EMBL/GenBank/DDBJ databases">
        <title>Genomic Encyclopedia of Type Strains, Phase IV (KMG-IV): sequencing the most valuable type-strain genomes for metagenomic binning, comparative biology and taxonomic classification.</title>
        <authorList>
            <person name="Goeker M."/>
        </authorList>
    </citation>
    <scope>NUCLEOTIDE SEQUENCE [LARGE SCALE GENOMIC DNA]</scope>
    <source>
        <strain evidence="6 7">DSM 15867</strain>
    </source>
</reference>
<dbReference type="Pfam" id="PF00717">
    <property type="entry name" value="Peptidase_S24"/>
    <property type="match status" value="1"/>
</dbReference>
<dbReference type="Gene3D" id="1.10.260.40">
    <property type="entry name" value="lambda repressor-like DNA-binding domains"/>
    <property type="match status" value="1"/>
</dbReference>
<evidence type="ECO:0000313" key="6">
    <source>
        <dbReference type="EMBL" id="MBB4618986.1"/>
    </source>
</evidence>
<name>A0A7W7ALC2_9SPHN</name>
<dbReference type="EMBL" id="JACHNY010000007">
    <property type="protein sequence ID" value="MBB4618986.1"/>
    <property type="molecule type" value="Genomic_DNA"/>
</dbReference>
<dbReference type="PANTHER" id="PTHR40661">
    <property type="match status" value="1"/>
</dbReference>
<evidence type="ECO:0000256" key="1">
    <source>
        <dbReference type="ARBA" id="ARBA00023015"/>
    </source>
</evidence>
<dbReference type="InterPro" id="IPR010982">
    <property type="entry name" value="Lambda_DNA-bd_dom_sf"/>
</dbReference>
<gene>
    <name evidence="6" type="ORF">GGQ96_003136</name>
</gene>
<evidence type="ECO:0000313" key="7">
    <source>
        <dbReference type="Proteomes" id="UP000574769"/>
    </source>
</evidence>
<proteinExistence type="predicted"/>
<feature type="domain" description="Peptidase S24/S26A/S26B/S26C" evidence="4">
    <location>
        <begin position="107"/>
        <end position="221"/>
    </location>
</feature>
<dbReference type="RefSeq" id="WP_246360642.1">
    <property type="nucleotide sequence ID" value="NZ_JACHNY010000007.1"/>
</dbReference>
<dbReference type="PANTHER" id="PTHR40661:SF3">
    <property type="entry name" value="FELS-1 PROPHAGE TRANSCRIPTIONAL REGULATOR"/>
    <property type="match status" value="1"/>
</dbReference>
<dbReference type="CDD" id="cd00093">
    <property type="entry name" value="HTH_XRE"/>
    <property type="match status" value="1"/>
</dbReference>
<dbReference type="InterPro" id="IPR001387">
    <property type="entry name" value="Cro/C1-type_HTH"/>
</dbReference>
<feature type="domain" description="HTH cro/C1-type" evidence="5">
    <location>
        <begin position="45"/>
        <end position="87"/>
    </location>
</feature>
<dbReference type="InterPro" id="IPR039418">
    <property type="entry name" value="LexA-like"/>
</dbReference>
<dbReference type="SUPFAM" id="SSF51306">
    <property type="entry name" value="LexA/Signal peptidase"/>
    <property type="match status" value="1"/>
</dbReference>
<keyword evidence="2" id="KW-0238">DNA-binding</keyword>
<comment type="caution">
    <text evidence="6">The sequence shown here is derived from an EMBL/GenBank/DDBJ whole genome shotgun (WGS) entry which is preliminary data.</text>
</comment>
<dbReference type="Gene3D" id="2.10.109.10">
    <property type="entry name" value="Umud Fragment, subunit A"/>
    <property type="match status" value="1"/>
</dbReference>
<evidence type="ECO:0000256" key="3">
    <source>
        <dbReference type="ARBA" id="ARBA00023163"/>
    </source>
</evidence>
<sequence length="233" mass="25904">MICQTIHDRHLAISASQTQAHSCDFSDCDIRSDRLDTLMQPDDIKRELRLRGMSQRDLADAVGMDETHLSKSLAGKRQFKIAEMDAIRSELAPEPGSEDRLALRSIPLLGEVPAGAFDARSQRSGGRIIVTDPDVPPRAYGLTIKGDSMDLIVPDGSQVIVDPDERKLWPGFRYIVRSADGETTFKEYQDGPARLVPCSSNPAHREILLGSEPVTIEGRVFSYMMRDVPRRSV</sequence>
<dbReference type="SUPFAM" id="SSF47413">
    <property type="entry name" value="lambda repressor-like DNA-binding domains"/>
    <property type="match status" value="1"/>
</dbReference>
<keyword evidence="7" id="KW-1185">Reference proteome</keyword>
<evidence type="ECO:0000259" key="4">
    <source>
        <dbReference type="Pfam" id="PF00717"/>
    </source>
</evidence>
<protein>
    <submittedName>
        <fullName evidence="6">SOS-response transcriptional repressor LexA</fullName>
    </submittedName>
</protein>
<dbReference type="InterPro" id="IPR015927">
    <property type="entry name" value="Peptidase_S24_S26A/B/C"/>
</dbReference>
<evidence type="ECO:0000259" key="5">
    <source>
        <dbReference type="Pfam" id="PF01381"/>
    </source>
</evidence>
<evidence type="ECO:0000256" key="2">
    <source>
        <dbReference type="ARBA" id="ARBA00023125"/>
    </source>
</evidence>
<keyword evidence="3" id="KW-0804">Transcription</keyword>
<dbReference type="Pfam" id="PF01381">
    <property type="entry name" value="HTH_3"/>
    <property type="match status" value="1"/>
</dbReference>
<dbReference type="CDD" id="cd06529">
    <property type="entry name" value="S24_LexA-like"/>
    <property type="match status" value="1"/>
</dbReference>
<accession>A0A7W7ALC2</accession>
<dbReference type="AlphaFoldDB" id="A0A7W7ALC2"/>
<dbReference type="InterPro" id="IPR036286">
    <property type="entry name" value="LexA/Signal_pep-like_sf"/>
</dbReference>
<dbReference type="Proteomes" id="UP000574769">
    <property type="component" value="Unassembled WGS sequence"/>
</dbReference>
<dbReference type="GO" id="GO:0003677">
    <property type="term" value="F:DNA binding"/>
    <property type="evidence" value="ECO:0007669"/>
    <property type="project" value="UniProtKB-KW"/>
</dbReference>